<feature type="domain" description="WxL" evidence="2">
    <location>
        <begin position="40"/>
        <end position="206"/>
    </location>
</feature>
<comment type="caution">
    <text evidence="3">The sequence shown here is derived from an EMBL/GenBank/DDBJ whole genome shotgun (WGS) entry which is preliminary data.</text>
</comment>
<evidence type="ECO:0000259" key="2">
    <source>
        <dbReference type="Pfam" id="PF13731"/>
    </source>
</evidence>
<gene>
    <name evidence="3" type="ORF">JZO70_12020</name>
</gene>
<dbReference type="InterPro" id="IPR027994">
    <property type="entry name" value="WxL_dom"/>
</dbReference>
<dbReference type="EMBL" id="JAFREM010000018">
    <property type="protein sequence ID" value="MBO1306894.1"/>
    <property type="molecule type" value="Genomic_DNA"/>
</dbReference>
<keyword evidence="4" id="KW-1185">Reference proteome</keyword>
<feature type="signal peptide" evidence="1">
    <location>
        <begin position="1"/>
        <end position="23"/>
    </location>
</feature>
<name>A0ABS3LB81_9ENTE</name>
<protein>
    <submittedName>
        <fullName evidence="3">WxL domain-containing protein</fullName>
    </submittedName>
</protein>
<organism evidence="3 4">
    <name type="scientific">Candidatus Enterococcus moelleringii</name>
    <dbReference type="NCBI Taxonomy" id="2815325"/>
    <lineage>
        <taxon>Bacteria</taxon>
        <taxon>Bacillati</taxon>
        <taxon>Bacillota</taxon>
        <taxon>Bacilli</taxon>
        <taxon>Lactobacillales</taxon>
        <taxon>Enterococcaceae</taxon>
        <taxon>Enterococcus</taxon>
    </lineage>
</organism>
<dbReference type="Pfam" id="PF13731">
    <property type="entry name" value="WxL"/>
    <property type="match status" value="1"/>
</dbReference>
<feature type="chain" id="PRO_5046624123" evidence="1">
    <location>
        <begin position="24"/>
        <end position="209"/>
    </location>
</feature>
<accession>A0ABS3LB81</accession>
<evidence type="ECO:0000256" key="1">
    <source>
        <dbReference type="SAM" id="SignalP"/>
    </source>
</evidence>
<evidence type="ECO:0000313" key="3">
    <source>
        <dbReference type="EMBL" id="MBO1306894.1"/>
    </source>
</evidence>
<evidence type="ECO:0000313" key="4">
    <source>
        <dbReference type="Proteomes" id="UP000664601"/>
    </source>
</evidence>
<reference evidence="3 4" key="1">
    <citation type="submission" date="2021-03" db="EMBL/GenBank/DDBJ databases">
        <title>Enterococcal diversity collection.</title>
        <authorList>
            <person name="Gilmore M.S."/>
            <person name="Schwartzman J."/>
            <person name="Van Tyne D."/>
            <person name="Martin M."/>
            <person name="Earl A.M."/>
            <person name="Manson A.L."/>
            <person name="Straub T."/>
            <person name="Salamzade R."/>
            <person name="Saavedra J."/>
            <person name="Lebreton F."/>
            <person name="Prichula J."/>
            <person name="Schaufler K."/>
            <person name="Gaca A."/>
            <person name="Sgardioli B."/>
            <person name="Wagenaar J."/>
            <person name="Strong T."/>
        </authorList>
    </citation>
    <scope>NUCLEOTIDE SEQUENCE [LARGE SCALE GENOMIC DNA]</scope>
    <source>
        <strain evidence="3 4">669A</strain>
    </source>
</reference>
<dbReference type="RefSeq" id="WP_207673815.1">
    <property type="nucleotide sequence ID" value="NZ_JAFREM010000018.1"/>
</dbReference>
<keyword evidence="1" id="KW-0732">Signal</keyword>
<sequence>MLVSLASVAMLGGIVVGSTQAFAAFPDTAVKVKFNADLTPPTTDPTALELRAIPTHADFGSMEVGAGHTASATVQGSGYVKVHDGRAAGQAWEVTAAASTLVSGSDVIDDAEITINSAAPVLDWTAGTNPTDPGTLGSATTAVTVARPGTVLTTDGTTKAFANTTSSDTQGFAIPVDGMDIMVPDAPTSYANKEFSGTITWTLNNTIMQ</sequence>
<proteinExistence type="predicted"/>
<dbReference type="Proteomes" id="UP000664601">
    <property type="component" value="Unassembled WGS sequence"/>
</dbReference>